<keyword evidence="3 5" id="KW-0238">DNA-binding</keyword>
<protein>
    <submittedName>
        <fullName evidence="8">DNA-binding SARP family transcriptional activator/type II secretory pathway predicted ATPase ExeA</fullName>
    </submittedName>
</protein>
<dbReference type="Pfam" id="PF03704">
    <property type="entry name" value="BTAD"/>
    <property type="match status" value="1"/>
</dbReference>
<proteinExistence type="inferred from homology"/>
<dbReference type="PANTHER" id="PTHR35807:SF1">
    <property type="entry name" value="TRANSCRIPTIONAL REGULATOR REDD"/>
    <property type="match status" value="1"/>
</dbReference>
<evidence type="ECO:0000313" key="8">
    <source>
        <dbReference type="EMBL" id="MBB5917769.1"/>
    </source>
</evidence>
<dbReference type="InterPro" id="IPR036388">
    <property type="entry name" value="WH-like_DNA-bd_sf"/>
</dbReference>
<dbReference type="InterPro" id="IPR001867">
    <property type="entry name" value="OmpR/PhoB-type_DNA-bd"/>
</dbReference>
<keyword evidence="4" id="KW-0804">Transcription</keyword>
<dbReference type="GO" id="GO:0006355">
    <property type="term" value="P:regulation of DNA-templated transcription"/>
    <property type="evidence" value="ECO:0007669"/>
    <property type="project" value="InterPro"/>
</dbReference>
<evidence type="ECO:0000256" key="6">
    <source>
        <dbReference type="SAM" id="MobiDB-lite"/>
    </source>
</evidence>
<dbReference type="PROSITE" id="PS51755">
    <property type="entry name" value="OMPR_PHOB"/>
    <property type="match status" value="1"/>
</dbReference>
<keyword evidence="9" id="KW-1185">Reference proteome</keyword>
<comment type="caution">
    <text evidence="8">The sequence shown here is derived from an EMBL/GenBank/DDBJ whole genome shotgun (WGS) entry which is preliminary data.</text>
</comment>
<dbReference type="GO" id="GO:0000160">
    <property type="term" value="P:phosphorelay signal transduction system"/>
    <property type="evidence" value="ECO:0007669"/>
    <property type="project" value="InterPro"/>
</dbReference>
<name>A0A7W9PKD3_9NOCA</name>
<feature type="domain" description="OmpR/PhoB-type" evidence="7">
    <location>
        <begin position="1"/>
        <end position="101"/>
    </location>
</feature>
<accession>A0A7W9PKD3</accession>
<comment type="similarity">
    <text evidence="1">Belongs to the AfsR/DnrI/RedD regulatory family.</text>
</comment>
<dbReference type="Proteomes" id="UP000540412">
    <property type="component" value="Unassembled WGS sequence"/>
</dbReference>
<evidence type="ECO:0000256" key="5">
    <source>
        <dbReference type="PROSITE-ProRule" id="PRU01091"/>
    </source>
</evidence>
<dbReference type="InterPro" id="IPR011990">
    <property type="entry name" value="TPR-like_helical_dom_sf"/>
</dbReference>
<reference evidence="8 9" key="1">
    <citation type="submission" date="2020-08" db="EMBL/GenBank/DDBJ databases">
        <title>Sequencing the genomes of 1000 actinobacteria strains.</title>
        <authorList>
            <person name="Klenk H.-P."/>
        </authorList>
    </citation>
    <scope>NUCLEOTIDE SEQUENCE [LARGE SCALE GENOMIC DNA]</scope>
    <source>
        <strain evidence="8 9">DSM 43582</strain>
    </source>
</reference>
<gene>
    <name evidence="8" type="ORF">BJY24_006681</name>
</gene>
<evidence type="ECO:0000256" key="4">
    <source>
        <dbReference type="ARBA" id="ARBA00023163"/>
    </source>
</evidence>
<feature type="DNA-binding region" description="OmpR/PhoB-type" evidence="5">
    <location>
        <begin position="1"/>
        <end position="101"/>
    </location>
</feature>
<keyword evidence="2" id="KW-0805">Transcription regulation</keyword>
<dbReference type="Gene3D" id="1.10.10.10">
    <property type="entry name" value="Winged helix-like DNA-binding domain superfamily/Winged helix DNA-binding domain"/>
    <property type="match status" value="1"/>
</dbReference>
<dbReference type="InterPro" id="IPR051677">
    <property type="entry name" value="AfsR-DnrI-RedD_regulator"/>
</dbReference>
<dbReference type="SMART" id="SM01043">
    <property type="entry name" value="BTAD"/>
    <property type="match status" value="1"/>
</dbReference>
<dbReference type="Pfam" id="PF13191">
    <property type="entry name" value="AAA_16"/>
    <property type="match status" value="1"/>
</dbReference>
<organism evidence="8 9">
    <name type="scientific">Nocardia transvalensis</name>
    <dbReference type="NCBI Taxonomy" id="37333"/>
    <lineage>
        <taxon>Bacteria</taxon>
        <taxon>Bacillati</taxon>
        <taxon>Actinomycetota</taxon>
        <taxon>Actinomycetes</taxon>
        <taxon>Mycobacteriales</taxon>
        <taxon>Nocardiaceae</taxon>
        <taxon>Nocardia</taxon>
    </lineage>
</organism>
<dbReference type="GO" id="GO:0003677">
    <property type="term" value="F:DNA binding"/>
    <property type="evidence" value="ECO:0007669"/>
    <property type="project" value="UniProtKB-UniRule"/>
</dbReference>
<dbReference type="SUPFAM" id="SSF46894">
    <property type="entry name" value="C-terminal effector domain of the bipartite response regulators"/>
    <property type="match status" value="1"/>
</dbReference>
<dbReference type="CDD" id="cd15831">
    <property type="entry name" value="BTAD"/>
    <property type="match status" value="1"/>
</dbReference>
<evidence type="ECO:0000256" key="3">
    <source>
        <dbReference type="ARBA" id="ARBA00023125"/>
    </source>
</evidence>
<dbReference type="AlphaFoldDB" id="A0A7W9PKD3"/>
<dbReference type="EMBL" id="JACHIT010000002">
    <property type="protein sequence ID" value="MBB5917769.1"/>
    <property type="molecule type" value="Genomic_DNA"/>
</dbReference>
<dbReference type="Pfam" id="PF00486">
    <property type="entry name" value="Trans_reg_C"/>
    <property type="match status" value="1"/>
</dbReference>
<evidence type="ECO:0000313" key="9">
    <source>
        <dbReference type="Proteomes" id="UP000540412"/>
    </source>
</evidence>
<dbReference type="Gene3D" id="3.40.50.300">
    <property type="entry name" value="P-loop containing nucleotide triphosphate hydrolases"/>
    <property type="match status" value="1"/>
</dbReference>
<dbReference type="PANTHER" id="PTHR35807">
    <property type="entry name" value="TRANSCRIPTIONAL REGULATOR REDD-RELATED"/>
    <property type="match status" value="1"/>
</dbReference>
<sequence>MMSEPQVQVFGPLQVLLGGRTARIGAGRQRAILGRLVLAGGKTLGVDRLVEDVWEGAPPPHAPSVLQVQIHNLRRILEPSRRPRTPAQILVSEGSGYALRLDSGNVDAWQFEALLRQYEDRVHAPSGPPGPLERYRMLDAALSCWHGAAFESFAGASWAAAESARLTDLRATAIEMRAQAALELDRIGEVVAVLRQQVEEFPGREETARLLALAQYRLGQQVDALATVRRVRDYLRSEYGIDPGPRLSELESALLNHTVADERAPEQIRAAPTVPQRVTPADRPVPEESTCYPGQHATIAAASDEVRASGMRLIWVIGDVGTGKTTLVCRAAADLAAAGWVTAYGKAPEVDSAPAAWIWREILAELGGGSVLSEEVAESGDPFTVVRAVAKRCRELAGHAPVAIVLDDMHRSDAASLQVLRQLVSWLHREPVLVLVTARGPELSPVLRATEAALADRVSERIELSGLDLPGTEEIARGAGLAELDHETLQSLHRRTGGNPLFVRELSKLMVTRGEARMLPEGIRAVLSERIGRLPAGVVTVLQYIAVWGGTIDIDTLIGLSGIGEIDIVDGIDAAAAAGLVGFDAYGRIALDHALIRDTVYDGILPLRRRRMHWRALEFLERRSPERPDAAADIAALAHHAARGATRTTATHALAYLVTAARGSDRGDTRADATEHWQAAVALHELAGHAGETADRADRIAMLDSLCGLTGALAYGGRSLAARESRRRAVALAGELGDPALRVRALTCWRAPVIAGVRDWRTPDAELIDMLKAALAEADSSADEARLLVTLVLESEATGDAAQVHRWARRAVDAARKTHDARLTCAALNALAYAITGPATLDGWERVADDLLHAARAARLPEYQAVAHYLRFRSACRATDLNAARRHADRALEYASAGHLRPLLDLLAAFAAVSAVLRGDLDAAETEYRRFDARIRQSGSANEAESLLIGPLTMAWAREDLSGLVDRLAVLYAAEPELVAQVYTVALLDAGDRDRARTLFHRHGTVRPDFYPTVMTVFRAHAAVALGEAEAARALLEELRHCSGTMTGLGSGVAVFGPVDAVLADLADLAGDGAAARTFRARAVTLLRRVRAELASPDAESPRRAPSPRAVAAADADPELLCG</sequence>
<feature type="region of interest" description="Disordered" evidence="6">
    <location>
        <begin position="1095"/>
        <end position="1123"/>
    </location>
</feature>
<dbReference type="InterPro" id="IPR016032">
    <property type="entry name" value="Sig_transdc_resp-reg_C-effctor"/>
</dbReference>
<dbReference type="InterPro" id="IPR041664">
    <property type="entry name" value="AAA_16"/>
</dbReference>
<dbReference type="SMART" id="SM00862">
    <property type="entry name" value="Trans_reg_C"/>
    <property type="match status" value="1"/>
</dbReference>
<evidence type="ECO:0000259" key="7">
    <source>
        <dbReference type="PROSITE" id="PS51755"/>
    </source>
</evidence>
<dbReference type="Gene3D" id="1.25.40.10">
    <property type="entry name" value="Tetratricopeptide repeat domain"/>
    <property type="match status" value="1"/>
</dbReference>
<evidence type="ECO:0000256" key="1">
    <source>
        <dbReference type="ARBA" id="ARBA00005820"/>
    </source>
</evidence>
<dbReference type="InterPro" id="IPR005158">
    <property type="entry name" value="BTAD"/>
</dbReference>
<evidence type="ECO:0000256" key="2">
    <source>
        <dbReference type="ARBA" id="ARBA00023015"/>
    </source>
</evidence>
<dbReference type="SUPFAM" id="SSF52540">
    <property type="entry name" value="P-loop containing nucleoside triphosphate hydrolases"/>
    <property type="match status" value="1"/>
</dbReference>
<dbReference type="SUPFAM" id="SSF48452">
    <property type="entry name" value="TPR-like"/>
    <property type="match status" value="1"/>
</dbReference>
<dbReference type="InterPro" id="IPR027417">
    <property type="entry name" value="P-loop_NTPase"/>
</dbReference>